<dbReference type="AlphaFoldDB" id="A0CB52"/>
<protein>
    <submittedName>
        <fullName evidence="2">Uncharacterized protein</fullName>
    </submittedName>
</protein>
<name>A0CB52_PARTE</name>
<feature type="transmembrane region" description="Helical" evidence="1">
    <location>
        <begin position="36"/>
        <end position="55"/>
    </location>
</feature>
<dbReference type="EMBL" id="CT868056">
    <property type="protein sequence ID" value="CAK68019.1"/>
    <property type="molecule type" value="Genomic_DNA"/>
</dbReference>
<evidence type="ECO:0000313" key="2">
    <source>
        <dbReference type="EMBL" id="CAK68019.1"/>
    </source>
</evidence>
<keyword evidence="3" id="KW-1185">Reference proteome</keyword>
<keyword evidence="1" id="KW-0472">Membrane</keyword>
<organism evidence="2 3">
    <name type="scientific">Paramecium tetraurelia</name>
    <dbReference type="NCBI Taxonomy" id="5888"/>
    <lineage>
        <taxon>Eukaryota</taxon>
        <taxon>Sar</taxon>
        <taxon>Alveolata</taxon>
        <taxon>Ciliophora</taxon>
        <taxon>Intramacronucleata</taxon>
        <taxon>Oligohymenophorea</taxon>
        <taxon>Peniculida</taxon>
        <taxon>Parameciidae</taxon>
        <taxon>Paramecium</taxon>
    </lineage>
</organism>
<dbReference type="InParanoid" id="A0CB52"/>
<dbReference type="RefSeq" id="XP_001435416.1">
    <property type="nucleotide sequence ID" value="XM_001435379.1"/>
</dbReference>
<evidence type="ECO:0000256" key="1">
    <source>
        <dbReference type="SAM" id="Phobius"/>
    </source>
</evidence>
<evidence type="ECO:0000313" key="3">
    <source>
        <dbReference type="Proteomes" id="UP000000600"/>
    </source>
</evidence>
<dbReference type="OrthoDB" id="288353at2759"/>
<dbReference type="Proteomes" id="UP000000600">
    <property type="component" value="Unassembled WGS sequence"/>
</dbReference>
<dbReference type="eggNOG" id="ENOG502SRS1">
    <property type="taxonomic scope" value="Eukaryota"/>
</dbReference>
<proteinExistence type="predicted"/>
<feature type="transmembrane region" description="Helical" evidence="1">
    <location>
        <begin position="75"/>
        <end position="101"/>
    </location>
</feature>
<dbReference type="GeneID" id="5021201"/>
<sequence length="185" mass="21972">MEDDEIRMDNIDNLTEEQLKILEQRYKEQYLPNYRLYLLVPFNIITAGFTMYYTIHFKHYSKKLFSPKKFGFREVIKYGTIQSIVFTSFYIMGTAAITGLYNPIEYMRGLAKIKGKQIDTALKFDPNFQKHFLFNLLDYFGVSDKVVNDVNIFRDELLTQKNQLESKNYFSKETSKLLNQDLDTK</sequence>
<dbReference type="HOGENOM" id="CLU_1296681_0_0_1"/>
<gene>
    <name evidence="2" type="ORF">GSPATT00036802001</name>
</gene>
<keyword evidence="1" id="KW-1133">Transmembrane helix</keyword>
<dbReference type="KEGG" id="ptm:GSPATT00036802001"/>
<keyword evidence="1" id="KW-0812">Transmembrane</keyword>
<dbReference type="OMA" id="TAGFTMY"/>
<reference evidence="2 3" key="1">
    <citation type="journal article" date="2006" name="Nature">
        <title>Global trends of whole-genome duplications revealed by the ciliate Paramecium tetraurelia.</title>
        <authorList>
            <consortium name="Genoscope"/>
            <person name="Aury J.-M."/>
            <person name="Jaillon O."/>
            <person name="Duret L."/>
            <person name="Noel B."/>
            <person name="Jubin C."/>
            <person name="Porcel B.M."/>
            <person name="Segurens B."/>
            <person name="Daubin V."/>
            <person name="Anthouard V."/>
            <person name="Aiach N."/>
            <person name="Arnaiz O."/>
            <person name="Billaut A."/>
            <person name="Beisson J."/>
            <person name="Blanc I."/>
            <person name="Bouhouche K."/>
            <person name="Camara F."/>
            <person name="Duharcourt S."/>
            <person name="Guigo R."/>
            <person name="Gogendeau D."/>
            <person name="Katinka M."/>
            <person name="Keller A.-M."/>
            <person name="Kissmehl R."/>
            <person name="Klotz C."/>
            <person name="Koll F."/>
            <person name="Le Moue A."/>
            <person name="Lepere C."/>
            <person name="Malinsky S."/>
            <person name="Nowacki M."/>
            <person name="Nowak J.K."/>
            <person name="Plattner H."/>
            <person name="Poulain J."/>
            <person name="Ruiz F."/>
            <person name="Serrano V."/>
            <person name="Zagulski M."/>
            <person name="Dessen P."/>
            <person name="Betermier M."/>
            <person name="Weissenbach J."/>
            <person name="Scarpelli C."/>
            <person name="Schachter V."/>
            <person name="Sperling L."/>
            <person name="Meyer E."/>
            <person name="Cohen J."/>
            <person name="Wincker P."/>
        </authorList>
    </citation>
    <scope>NUCLEOTIDE SEQUENCE [LARGE SCALE GENOMIC DNA]</scope>
    <source>
        <strain evidence="2 3">Stock d4-2</strain>
    </source>
</reference>
<accession>A0CB52</accession>